<accession>A0A2P5B0I7</accession>
<protein>
    <submittedName>
        <fullName evidence="1">Uncharacterized protein</fullName>
    </submittedName>
</protein>
<dbReference type="EMBL" id="JXTB01000395">
    <property type="protein sequence ID" value="PON42275.1"/>
    <property type="molecule type" value="Genomic_DNA"/>
</dbReference>
<evidence type="ECO:0000313" key="2">
    <source>
        <dbReference type="Proteomes" id="UP000237105"/>
    </source>
</evidence>
<evidence type="ECO:0000313" key="1">
    <source>
        <dbReference type="EMBL" id="PON42275.1"/>
    </source>
</evidence>
<dbReference type="Proteomes" id="UP000237105">
    <property type="component" value="Unassembled WGS sequence"/>
</dbReference>
<sequence>MTERLDRFTTALLLSAYRFNDFCSKASLNFDLDDYLEMDDHGKRLDMVAQGNSDGVTGYESNFYGVISDVRIDFHGAPPPLVIDN</sequence>
<reference evidence="2" key="1">
    <citation type="submission" date="2016-06" db="EMBL/GenBank/DDBJ databases">
        <title>Parallel loss of symbiosis genes in relatives of nitrogen-fixing non-legume Parasponia.</title>
        <authorList>
            <person name="Van Velzen R."/>
            <person name="Holmer R."/>
            <person name="Bu F."/>
            <person name="Rutten L."/>
            <person name="Van Zeijl A."/>
            <person name="Liu W."/>
            <person name="Santuari L."/>
            <person name="Cao Q."/>
            <person name="Sharma T."/>
            <person name="Shen D."/>
            <person name="Roswanjaya Y."/>
            <person name="Wardhani T."/>
            <person name="Kalhor M.S."/>
            <person name="Jansen J."/>
            <person name="Van den Hoogen J."/>
            <person name="Gungor B."/>
            <person name="Hartog M."/>
            <person name="Hontelez J."/>
            <person name="Verver J."/>
            <person name="Yang W.-C."/>
            <person name="Schijlen E."/>
            <person name="Repin R."/>
            <person name="Schilthuizen M."/>
            <person name="Schranz E."/>
            <person name="Heidstra R."/>
            <person name="Miyata K."/>
            <person name="Fedorova E."/>
            <person name="Kohlen W."/>
            <person name="Bisseling T."/>
            <person name="Smit S."/>
            <person name="Geurts R."/>
        </authorList>
    </citation>
    <scope>NUCLEOTIDE SEQUENCE [LARGE SCALE GENOMIC DNA]</scope>
    <source>
        <strain evidence="2">cv. WU1-14</strain>
    </source>
</reference>
<name>A0A2P5B0I7_PARAD</name>
<keyword evidence="2" id="KW-1185">Reference proteome</keyword>
<comment type="caution">
    <text evidence="1">The sequence shown here is derived from an EMBL/GenBank/DDBJ whole genome shotgun (WGS) entry which is preliminary data.</text>
</comment>
<dbReference type="AlphaFoldDB" id="A0A2P5B0I7"/>
<gene>
    <name evidence="1" type="ORF">PanWU01x14_283270</name>
</gene>
<organism evidence="1 2">
    <name type="scientific">Parasponia andersonii</name>
    <name type="common">Sponia andersonii</name>
    <dbReference type="NCBI Taxonomy" id="3476"/>
    <lineage>
        <taxon>Eukaryota</taxon>
        <taxon>Viridiplantae</taxon>
        <taxon>Streptophyta</taxon>
        <taxon>Embryophyta</taxon>
        <taxon>Tracheophyta</taxon>
        <taxon>Spermatophyta</taxon>
        <taxon>Magnoliopsida</taxon>
        <taxon>eudicotyledons</taxon>
        <taxon>Gunneridae</taxon>
        <taxon>Pentapetalae</taxon>
        <taxon>rosids</taxon>
        <taxon>fabids</taxon>
        <taxon>Rosales</taxon>
        <taxon>Cannabaceae</taxon>
        <taxon>Parasponia</taxon>
    </lineage>
</organism>
<proteinExistence type="predicted"/>